<sequence length="62" mass="6304">MKVCMRVSDVVGVIVVVVGTRTQTSSSHLYPGEQGLYSSHGFGLGVVDGVSGIVGGATHMSP</sequence>
<dbReference type="Proteomes" id="UP001497535">
    <property type="component" value="Unassembled WGS sequence"/>
</dbReference>
<evidence type="ECO:0000313" key="1">
    <source>
        <dbReference type="EMBL" id="CAK5077868.1"/>
    </source>
</evidence>
<proteinExistence type="predicted"/>
<name>A0ACB0ZFT2_MELEN</name>
<evidence type="ECO:0000313" key="2">
    <source>
        <dbReference type="Proteomes" id="UP001497535"/>
    </source>
</evidence>
<reference evidence="1" key="1">
    <citation type="submission" date="2023-11" db="EMBL/GenBank/DDBJ databases">
        <authorList>
            <person name="Poullet M."/>
        </authorList>
    </citation>
    <scope>NUCLEOTIDE SEQUENCE</scope>
    <source>
        <strain evidence="1">E1834</strain>
    </source>
</reference>
<comment type="caution">
    <text evidence="1">The sequence shown here is derived from an EMBL/GenBank/DDBJ whole genome shotgun (WGS) entry which is preliminary data.</text>
</comment>
<keyword evidence="2" id="KW-1185">Reference proteome</keyword>
<dbReference type="EMBL" id="CAVMJV010000033">
    <property type="protein sequence ID" value="CAK5077868.1"/>
    <property type="molecule type" value="Genomic_DNA"/>
</dbReference>
<organism evidence="1 2">
    <name type="scientific">Meloidogyne enterolobii</name>
    <name type="common">Root-knot nematode worm</name>
    <name type="synonym">Meloidogyne mayaguensis</name>
    <dbReference type="NCBI Taxonomy" id="390850"/>
    <lineage>
        <taxon>Eukaryota</taxon>
        <taxon>Metazoa</taxon>
        <taxon>Ecdysozoa</taxon>
        <taxon>Nematoda</taxon>
        <taxon>Chromadorea</taxon>
        <taxon>Rhabditida</taxon>
        <taxon>Tylenchina</taxon>
        <taxon>Tylenchomorpha</taxon>
        <taxon>Tylenchoidea</taxon>
        <taxon>Meloidogynidae</taxon>
        <taxon>Meloidogyninae</taxon>
        <taxon>Meloidogyne</taxon>
    </lineage>
</organism>
<accession>A0ACB0ZFT2</accession>
<gene>
    <name evidence="1" type="ORF">MENTE1834_LOCUS24835</name>
</gene>
<protein>
    <submittedName>
        <fullName evidence="1">Uncharacterized protein</fullName>
    </submittedName>
</protein>